<dbReference type="RefSeq" id="WP_155476893.1">
    <property type="nucleotide sequence ID" value="NZ_WNKU01000015.1"/>
</dbReference>
<comment type="caution">
    <text evidence="3">The sequence shown here is derived from an EMBL/GenBank/DDBJ whole genome shotgun (WGS) entry which is preliminary data.</text>
</comment>
<sequence>MFEDKLLICKECGSEFTFSTSEQEDFSVKGYTNSPGRCGACRESRKARIGKQALISQTRYPSVCAECGSQTTVPFKPLGHKPIYCCNCYGSKKAVNFN</sequence>
<dbReference type="InterPro" id="IPR025306">
    <property type="entry name" value="Zn-bnd_dom_prob"/>
</dbReference>
<dbReference type="EMBL" id="WNKU01000015">
    <property type="protein sequence ID" value="MTV49796.1"/>
    <property type="molecule type" value="Genomic_DNA"/>
</dbReference>
<name>A0A6I3SM03_HELMO</name>
<evidence type="ECO:0000313" key="3">
    <source>
        <dbReference type="EMBL" id="MTV49796.1"/>
    </source>
</evidence>
<keyword evidence="4" id="KW-1185">Reference proteome</keyword>
<proteinExistence type="predicted"/>
<reference evidence="3 4" key="1">
    <citation type="submission" date="2019-11" db="EMBL/GenBank/DDBJ databases">
        <title>Whole-genome sequence of a the green, strictly anaerobic photosynthetic bacterium Heliobacillus mobilis DSM 6151.</title>
        <authorList>
            <person name="Kyndt J.A."/>
            <person name="Meyer T.E."/>
        </authorList>
    </citation>
    <scope>NUCLEOTIDE SEQUENCE [LARGE SCALE GENOMIC DNA]</scope>
    <source>
        <strain evidence="3 4">DSM 6151</strain>
    </source>
</reference>
<dbReference type="OrthoDB" id="5505402at2"/>
<feature type="domain" description="Probable zinc-binding" evidence="1">
    <location>
        <begin position="3"/>
        <end position="48"/>
    </location>
</feature>
<accession>A0A6I3SM03</accession>
<dbReference type="Pfam" id="PF23477">
    <property type="entry name" value="zf_Tbcl_2"/>
    <property type="match status" value="1"/>
</dbReference>
<dbReference type="NCBIfam" id="TIGR04272">
    <property type="entry name" value="cxxc_cxxc_Mbark"/>
    <property type="match status" value="1"/>
</dbReference>
<evidence type="ECO:0000259" key="2">
    <source>
        <dbReference type="Pfam" id="PF23477"/>
    </source>
</evidence>
<dbReference type="InterPro" id="IPR026363">
    <property type="entry name" value="CxxC-x17-CxxC_dom"/>
</dbReference>
<gene>
    <name evidence="3" type="ORF">GJ688_12520</name>
</gene>
<evidence type="ECO:0000313" key="4">
    <source>
        <dbReference type="Proteomes" id="UP000430670"/>
    </source>
</evidence>
<evidence type="ECO:0000259" key="1">
    <source>
        <dbReference type="Pfam" id="PF13451"/>
    </source>
</evidence>
<dbReference type="Pfam" id="PF13451">
    <property type="entry name" value="zf_Tbcl"/>
    <property type="match status" value="1"/>
</dbReference>
<protein>
    <submittedName>
        <fullName evidence="3">Zinc-binding protein</fullName>
    </submittedName>
</protein>
<feature type="domain" description="CxxC-x17-CxxC" evidence="2">
    <location>
        <begin position="58"/>
        <end position="93"/>
    </location>
</feature>
<dbReference type="AlphaFoldDB" id="A0A6I3SM03"/>
<organism evidence="3 4">
    <name type="scientific">Heliobacterium mobile</name>
    <name type="common">Heliobacillus mobilis</name>
    <dbReference type="NCBI Taxonomy" id="28064"/>
    <lineage>
        <taxon>Bacteria</taxon>
        <taxon>Bacillati</taxon>
        <taxon>Bacillota</taxon>
        <taxon>Clostridia</taxon>
        <taxon>Eubacteriales</taxon>
        <taxon>Heliobacteriaceae</taxon>
        <taxon>Heliobacterium</taxon>
    </lineage>
</organism>
<dbReference type="Proteomes" id="UP000430670">
    <property type="component" value="Unassembled WGS sequence"/>
</dbReference>